<dbReference type="Pfam" id="PF10573">
    <property type="entry name" value="UPF0561"/>
    <property type="match status" value="1"/>
</dbReference>
<feature type="domain" description="MIF4G" evidence="5">
    <location>
        <begin position="206"/>
        <end position="435"/>
    </location>
</feature>
<dbReference type="GO" id="GO:0008494">
    <property type="term" value="F:translation activator activity"/>
    <property type="evidence" value="ECO:0007669"/>
    <property type="project" value="TreeGrafter"/>
</dbReference>
<reference evidence="6" key="1">
    <citation type="journal article" date="2018" name="Toxicon">
        <title>Venom-gland transcriptomics and venom proteomics of the giant Florida blue centipede, Scolopendra viridis.</title>
        <authorList>
            <person name="Ward M.J."/>
            <person name="Rokyta D.R."/>
        </authorList>
    </citation>
    <scope>NUCLEOTIDE SEQUENCE</scope>
    <source>
        <tissue evidence="6">Venom gland</tissue>
    </source>
</reference>
<keyword evidence="3" id="KW-0810">Translation regulation</keyword>
<dbReference type="FunFam" id="1.25.40.180:FF:000039">
    <property type="entry name" value="Uncharacterized protein, isoform B"/>
    <property type="match status" value="1"/>
</dbReference>
<dbReference type="SMART" id="SM00543">
    <property type="entry name" value="MIF4G"/>
    <property type="match status" value="1"/>
</dbReference>
<dbReference type="GO" id="GO:0003723">
    <property type="term" value="F:RNA binding"/>
    <property type="evidence" value="ECO:0007669"/>
    <property type="project" value="InterPro"/>
</dbReference>
<evidence type="ECO:0000256" key="1">
    <source>
        <dbReference type="ARBA" id="ARBA00004496"/>
    </source>
</evidence>
<dbReference type="Gene3D" id="1.25.40.180">
    <property type="match status" value="1"/>
</dbReference>
<dbReference type="SUPFAM" id="SSF48371">
    <property type="entry name" value="ARM repeat"/>
    <property type="match status" value="1"/>
</dbReference>
<feature type="compositionally biased region" description="Low complexity" evidence="4">
    <location>
        <begin position="83"/>
        <end position="95"/>
    </location>
</feature>
<dbReference type="InterPro" id="IPR051367">
    <property type="entry name" value="mRNA_TranslReg/HistoneTransl"/>
</dbReference>
<organism evidence="6">
    <name type="scientific">Scolopendra viridis</name>
    <name type="common">Giant centipede</name>
    <dbReference type="NCBI Taxonomy" id="118503"/>
    <lineage>
        <taxon>Eukaryota</taxon>
        <taxon>Metazoa</taxon>
        <taxon>Ecdysozoa</taxon>
        <taxon>Arthropoda</taxon>
        <taxon>Myriapoda</taxon>
        <taxon>Chilopoda</taxon>
        <taxon>Pleurostigmophora</taxon>
        <taxon>Scolopendromorpha</taxon>
        <taxon>Scolopendridae</taxon>
        <taxon>Scolopendra</taxon>
    </lineage>
</organism>
<dbReference type="GO" id="GO:0006446">
    <property type="term" value="P:regulation of translational initiation"/>
    <property type="evidence" value="ECO:0007669"/>
    <property type="project" value="TreeGrafter"/>
</dbReference>
<dbReference type="InterPro" id="IPR018888">
    <property type="entry name" value="UPF0561"/>
</dbReference>
<comment type="subcellular location">
    <subcellularLocation>
        <location evidence="1">Cytoplasm</location>
    </subcellularLocation>
</comment>
<evidence type="ECO:0000259" key="5">
    <source>
        <dbReference type="SMART" id="SM00543"/>
    </source>
</evidence>
<evidence type="ECO:0000313" key="6">
    <source>
        <dbReference type="EMBL" id="MIC88834.1"/>
    </source>
</evidence>
<proteinExistence type="predicted"/>
<dbReference type="GO" id="GO:0005829">
    <property type="term" value="C:cytosol"/>
    <property type="evidence" value="ECO:0007669"/>
    <property type="project" value="TreeGrafter"/>
</dbReference>
<evidence type="ECO:0000256" key="3">
    <source>
        <dbReference type="ARBA" id="ARBA00022845"/>
    </source>
</evidence>
<dbReference type="AlphaFoldDB" id="A0A4D5RAD6"/>
<evidence type="ECO:0000256" key="4">
    <source>
        <dbReference type="SAM" id="MobiDB-lite"/>
    </source>
</evidence>
<dbReference type="PANTHER" id="PTHR23254">
    <property type="entry name" value="EIF4G DOMAIN PROTEIN"/>
    <property type="match status" value="1"/>
</dbReference>
<feature type="region of interest" description="Disordered" evidence="4">
    <location>
        <begin position="54"/>
        <end position="95"/>
    </location>
</feature>
<sequence>MSEEESRPSPGLNMEHGFVRKIERNQHIREQQSKEDISKRIEVARMARKVGMPTKTSKPTMEIYRPPSLRGSGDFSPGITKNSVSLSPSSDPSVSQRIHPLSASCYKLPNGNNSSNVFLLPEGATAQNPSLYGSKPGAPVSRSASLNTCAIHSSTSMTAAAAASTTVTHTSKVHFQLQVPSNTALVNQSKMSGSFGLKRSKSLGAADMKLSVPNDYDLGGFGLEIQGMIRKALDDPNRLSPRQLMELVRHIFNRVIDNSRYAEPAARLCTTIIEKEKNETFLESLLNSCREWYHERDRLLRNFSSASQGGQTTSTNHRWIAYVTFMYEMYARLKTRQRSSGAALTGTSAVTAGPMLLSLLCECCQVFLKPPSLMNLSEIECLFFVLTSIGRDLENELPQRMHQLVAAVRDAFVNPSIPSFIRKTLLQLIELHASNWQLTTPAVTYYYPGSQERK</sequence>
<dbReference type="InterPro" id="IPR016024">
    <property type="entry name" value="ARM-type_fold"/>
</dbReference>
<dbReference type="EMBL" id="GGNE01000293">
    <property type="protein sequence ID" value="MIC88834.1"/>
    <property type="molecule type" value="Transcribed_RNA"/>
</dbReference>
<accession>A0A4D5RAD6</accession>
<dbReference type="PANTHER" id="PTHR23254:SF16">
    <property type="entry name" value="CBP80_20-DEPENDENT TRANSLATION INITIATION FACTOR"/>
    <property type="match status" value="1"/>
</dbReference>
<name>A0A4D5RAD6_SCOVI</name>
<keyword evidence="2" id="KW-0963">Cytoplasm</keyword>
<dbReference type="InterPro" id="IPR003890">
    <property type="entry name" value="MIF4G-like_typ-3"/>
</dbReference>
<evidence type="ECO:0000256" key="2">
    <source>
        <dbReference type="ARBA" id="ARBA00022490"/>
    </source>
</evidence>
<feature type="compositionally biased region" description="Basic and acidic residues" evidence="4">
    <location>
        <begin position="17"/>
        <end position="39"/>
    </location>
</feature>
<dbReference type="Pfam" id="PF02854">
    <property type="entry name" value="MIF4G"/>
    <property type="match status" value="1"/>
</dbReference>
<protein>
    <submittedName>
        <fullName evidence="6">MIF4G domain-containing protein</fullName>
    </submittedName>
</protein>
<feature type="region of interest" description="Disordered" evidence="4">
    <location>
        <begin position="1"/>
        <end position="39"/>
    </location>
</feature>